<accession>A0A4U5MMT6</accession>
<name>A0A4U5MMT6_STECR</name>
<organism evidence="2 3">
    <name type="scientific">Steinernema carpocapsae</name>
    <name type="common">Entomopathogenic nematode</name>
    <dbReference type="NCBI Taxonomy" id="34508"/>
    <lineage>
        <taxon>Eukaryota</taxon>
        <taxon>Metazoa</taxon>
        <taxon>Ecdysozoa</taxon>
        <taxon>Nematoda</taxon>
        <taxon>Chromadorea</taxon>
        <taxon>Rhabditida</taxon>
        <taxon>Tylenchina</taxon>
        <taxon>Panagrolaimomorpha</taxon>
        <taxon>Strongyloidoidea</taxon>
        <taxon>Steinernematidae</taxon>
        <taxon>Steinernema</taxon>
    </lineage>
</organism>
<evidence type="ECO:0000313" key="2">
    <source>
        <dbReference type="EMBL" id="TKR70830.1"/>
    </source>
</evidence>
<feature type="region of interest" description="Disordered" evidence="1">
    <location>
        <begin position="47"/>
        <end position="94"/>
    </location>
</feature>
<sequence length="94" mass="10508">MDSFDIEREFLGTRSSFDGPGDAENEGAWEKRRKVPHLEAADGVAKVRGVERQEETGDGDSTGFPRAAKRSSSLRPVQSLRMRPLPPFYDRVTV</sequence>
<keyword evidence="3" id="KW-1185">Reference proteome</keyword>
<comment type="caution">
    <text evidence="2">The sequence shown here is derived from an EMBL/GenBank/DDBJ whole genome shotgun (WGS) entry which is preliminary data.</text>
</comment>
<evidence type="ECO:0000256" key="1">
    <source>
        <dbReference type="SAM" id="MobiDB-lite"/>
    </source>
</evidence>
<protein>
    <submittedName>
        <fullName evidence="2">Uncharacterized protein</fullName>
    </submittedName>
</protein>
<dbReference type="EMBL" id="AZBU02000007">
    <property type="protein sequence ID" value="TKR70830.1"/>
    <property type="molecule type" value="Genomic_DNA"/>
</dbReference>
<reference evidence="2 3" key="2">
    <citation type="journal article" date="2019" name="G3 (Bethesda)">
        <title>Hybrid Assembly of the Genome of the Entomopathogenic Nematode Steinernema carpocapsae Identifies the X-Chromosome.</title>
        <authorList>
            <person name="Serra L."/>
            <person name="Macchietto M."/>
            <person name="Macias-Munoz A."/>
            <person name="McGill C.J."/>
            <person name="Rodriguez I.M."/>
            <person name="Rodriguez B."/>
            <person name="Murad R."/>
            <person name="Mortazavi A."/>
        </authorList>
    </citation>
    <scope>NUCLEOTIDE SEQUENCE [LARGE SCALE GENOMIC DNA]</scope>
    <source>
        <strain evidence="2 3">ALL</strain>
    </source>
</reference>
<gene>
    <name evidence="2" type="ORF">L596_022804</name>
</gene>
<dbReference type="Proteomes" id="UP000298663">
    <property type="component" value="Unassembled WGS sequence"/>
</dbReference>
<dbReference type="AlphaFoldDB" id="A0A4U5MMT6"/>
<reference evidence="2 3" key="1">
    <citation type="journal article" date="2015" name="Genome Biol.">
        <title>Comparative genomics of Steinernema reveals deeply conserved gene regulatory networks.</title>
        <authorList>
            <person name="Dillman A.R."/>
            <person name="Macchietto M."/>
            <person name="Porter C.F."/>
            <person name="Rogers A."/>
            <person name="Williams B."/>
            <person name="Antoshechkin I."/>
            <person name="Lee M.M."/>
            <person name="Goodwin Z."/>
            <person name="Lu X."/>
            <person name="Lewis E.E."/>
            <person name="Goodrich-Blair H."/>
            <person name="Stock S.P."/>
            <person name="Adams B.J."/>
            <person name="Sternberg P.W."/>
            <person name="Mortazavi A."/>
        </authorList>
    </citation>
    <scope>NUCLEOTIDE SEQUENCE [LARGE SCALE GENOMIC DNA]</scope>
    <source>
        <strain evidence="2 3">ALL</strain>
    </source>
</reference>
<evidence type="ECO:0000313" key="3">
    <source>
        <dbReference type="Proteomes" id="UP000298663"/>
    </source>
</evidence>
<proteinExistence type="predicted"/>